<dbReference type="Proteomes" id="UP000541610">
    <property type="component" value="Unassembled WGS sequence"/>
</dbReference>
<dbReference type="EMBL" id="JABANP010000684">
    <property type="protein sequence ID" value="KAF4679818.1"/>
    <property type="molecule type" value="Genomic_DNA"/>
</dbReference>
<keyword evidence="1" id="KW-0732">Signal</keyword>
<evidence type="ECO:0000313" key="2">
    <source>
        <dbReference type="EMBL" id="KAF4679818.1"/>
    </source>
</evidence>
<accession>A0A7J6N7G3</accession>
<sequence length="137" mass="15584">MSLLWLLIPAWPARQAPEDMIFDPVSWREMITSIVEMTLLASVLGVVILRSSILPETWKKPHEKSKKYSRTSAELLLVVGNPQLPGGRALPDIILRCSPTHQSRDWWALRAFAFEIGYEVFDTVHTNRRSEGTADRA</sequence>
<feature type="signal peptide" evidence="1">
    <location>
        <begin position="1"/>
        <end position="15"/>
    </location>
</feature>
<protein>
    <submittedName>
        <fullName evidence="2">Uncharacterized protein</fullName>
    </submittedName>
</protein>
<feature type="chain" id="PRO_5029469013" evidence="1">
    <location>
        <begin position="16"/>
        <end position="137"/>
    </location>
</feature>
<gene>
    <name evidence="2" type="ORF">FOZ60_014478</name>
</gene>
<dbReference type="AlphaFoldDB" id="A0A7J6N7G3"/>
<comment type="caution">
    <text evidence="2">The sequence shown here is derived from an EMBL/GenBank/DDBJ whole genome shotgun (WGS) entry which is preliminary data.</text>
</comment>
<name>A0A7J6N7G3_PEROL</name>
<dbReference type="OrthoDB" id="432416at2759"/>
<evidence type="ECO:0000256" key="1">
    <source>
        <dbReference type="SAM" id="SignalP"/>
    </source>
</evidence>
<reference evidence="2 3" key="1">
    <citation type="submission" date="2020-04" db="EMBL/GenBank/DDBJ databases">
        <title>Perkinsus olseni comparative genomics.</title>
        <authorList>
            <person name="Bogema D.R."/>
        </authorList>
    </citation>
    <scope>NUCLEOTIDE SEQUENCE [LARGE SCALE GENOMIC DNA]</scope>
    <source>
        <strain evidence="2">00978-12</strain>
    </source>
</reference>
<organism evidence="2 3">
    <name type="scientific">Perkinsus olseni</name>
    <name type="common">Perkinsus atlanticus</name>
    <dbReference type="NCBI Taxonomy" id="32597"/>
    <lineage>
        <taxon>Eukaryota</taxon>
        <taxon>Sar</taxon>
        <taxon>Alveolata</taxon>
        <taxon>Perkinsozoa</taxon>
        <taxon>Perkinsea</taxon>
        <taxon>Perkinsida</taxon>
        <taxon>Perkinsidae</taxon>
        <taxon>Perkinsus</taxon>
    </lineage>
</organism>
<evidence type="ECO:0000313" key="3">
    <source>
        <dbReference type="Proteomes" id="UP000541610"/>
    </source>
</evidence>
<proteinExistence type="predicted"/>